<accession>A0A3B1DJX8</accession>
<feature type="domain" description="Sulfatase-modifying factor enzyme-like" evidence="1">
    <location>
        <begin position="9"/>
        <end position="199"/>
    </location>
</feature>
<dbReference type="PANTHER" id="PTHR23150:SF19">
    <property type="entry name" value="FORMYLGLYCINE-GENERATING ENZYME"/>
    <property type="match status" value="1"/>
</dbReference>
<dbReference type="Gene3D" id="3.90.1580.10">
    <property type="entry name" value="paralog of FGE (formylglycine-generating enzyme)"/>
    <property type="match status" value="1"/>
</dbReference>
<proteinExistence type="predicted"/>
<dbReference type="InterPro" id="IPR005532">
    <property type="entry name" value="SUMF_dom"/>
</dbReference>
<protein>
    <recommendedName>
        <fullName evidence="1">Sulfatase-modifying factor enzyme-like domain-containing protein</fullName>
    </recommendedName>
</protein>
<name>A0A3B1DJX8_9ZZZZ</name>
<organism evidence="2">
    <name type="scientific">hydrothermal vent metagenome</name>
    <dbReference type="NCBI Taxonomy" id="652676"/>
    <lineage>
        <taxon>unclassified sequences</taxon>
        <taxon>metagenomes</taxon>
        <taxon>ecological metagenomes</taxon>
    </lineage>
</organism>
<dbReference type="InterPro" id="IPR016187">
    <property type="entry name" value="CTDL_fold"/>
</dbReference>
<evidence type="ECO:0000259" key="1">
    <source>
        <dbReference type="Pfam" id="PF03781"/>
    </source>
</evidence>
<dbReference type="EMBL" id="UOGF01000044">
    <property type="protein sequence ID" value="VAX28927.1"/>
    <property type="molecule type" value="Genomic_DNA"/>
</dbReference>
<dbReference type="InterPro" id="IPR051043">
    <property type="entry name" value="Sulfatase_Mod_Factor_Kinase"/>
</dbReference>
<reference evidence="2" key="1">
    <citation type="submission" date="2018-06" db="EMBL/GenBank/DDBJ databases">
        <authorList>
            <person name="Zhirakovskaya E."/>
        </authorList>
    </citation>
    <scope>NUCLEOTIDE SEQUENCE</scope>
</reference>
<sequence length="199" mass="22524">MSATGTFAADMVQVPAGHFIMGEGPDSDAVQEIVFVDEFLMDVFEVSNADFVLFSSAHVFPAGTERHPVSQVTWHEASAYCQGVNKRLPSEAEWEKAARGTKGNLYPWGNKKLRKRAHPSISGMVKRVVGFNRKDVSIYGVREMASSVWEWTQGDFNEKKRVRGGLWNEHLNYDYSKTFEGFSVAPEMRFIFIGFRCVR</sequence>
<dbReference type="AlphaFoldDB" id="A0A3B1DJX8"/>
<dbReference type="Pfam" id="PF03781">
    <property type="entry name" value="FGE-sulfatase"/>
    <property type="match status" value="1"/>
</dbReference>
<dbReference type="GO" id="GO:0120147">
    <property type="term" value="F:formylglycine-generating oxidase activity"/>
    <property type="evidence" value="ECO:0007669"/>
    <property type="project" value="TreeGrafter"/>
</dbReference>
<dbReference type="PANTHER" id="PTHR23150">
    <property type="entry name" value="SULFATASE MODIFYING FACTOR 1, 2"/>
    <property type="match status" value="1"/>
</dbReference>
<dbReference type="SUPFAM" id="SSF56436">
    <property type="entry name" value="C-type lectin-like"/>
    <property type="match status" value="1"/>
</dbReference>
<evidence type="ECO:0000313" key="2">
    <source>
        <dbReference type="EMBL" id="VAX28927.1"/>
    </source>
</evidence>
<gene>
    <name evidence="2" type="ORF">MNBD_NITROSPIRAE01-1636</name>
</gene>
<dbReference type="InterPro" id="IPR042095">
    <property type="entry name" value="SUMF_sf"/>
</dbReference>